<evidence type="ECO:0000313" key="9">
    <source>
        <dbReference type="Proteomes" id="UP001642540"/>
    </source>
</evidence>
<feature type="region of interest" description="Disordered" evidence="6">
    <location>
        <begin position="68"/>
        <end position="141"/>
    </location>
</feature>
<dbReference type="InterPro" id="IPR000209">
    <property type="entry name" value="Peptidase_S8/S53_dom"/>
</dbReference>
<dbReference type="PANTHER" id="PTHR43806:SF67">
    <property type="entry name" value="EGF-LIKE DOMAIN-CONTAINING PROTEIN"/>
    <property type="match status" value="1"/>
</dbReference>
<comment type="caution">
    <text evidence="8">The sequence shown here is derived from an EMBL/GenBank/DDBJ whole genome shotgun (WGS) entry which is preliminary data.</text>
</comment>
<feature type="active site" description="Charge relay system" evidence="5">
    <location>
        <position position="633"/>
    </location>
</feature>
<dbReference type="Gene3D" id="3.40.50.200">
    <property type="entry name" value="Peptidase S8/S53 domain"/>
    <property type="match status" value="1"/>
</dbReference>
<keyword evidence="2 5" id="KW-0645">Protease</keyword>
<gene>
    <name evidence="8" type="ORF">ODALV1_LOCUS3158</name>
</gene>
<proteinExistence type="inferred from homology"/>
<dbReference type="InterPro" id="IPR036852">
    <property type="entry name" value="Peptidase_S8/S53_dom_sf"/>
</dbReference>
<evidence type="ECO:0000256" key="3">
    <source>
        <dbReference type="ARBA" id="ARBA00022801"/>
    </source>
</evidence>
<organism evidence="8 9">
    <name type="scientific">Orchesella dallaii</name>
    <dbReference type="NCBI Taxonomy" id="48710"/>
    <lineage>
        <taxon>Eukaryota</taxon>
        <taxon>Metazoa</taxon>
        <taxon>Ecdysozoa</taxon>
        <taxon>Arthropoda</taxon>
        <taxon>Hexapoda</taxon>
        <taxon>Collembola</taxon>
        <taxon>Entomobryomorpha</taxon>
        <taxon>Entomobryoidea</taxon>
        <taxon>Orchesellidae</taxon>
        <taxon>Orchesellinae</taxon>
        <taxon>Orchesella</taxon>
    </lineage>
</organism>
<dbReference type="InterPro" id="IPR023828">
    <property type="entry name" value="Peptidase_S8_Ser-AS"/>
</dbReference>
<dbReference type="SUPFAM" id="SSF52743">
    <property type="entry name" value="Subtilisin-like"/>
    <property type="match status" value="1"/>
</dbReference>
<evidence type="ECO:0000256" key="4">
    <source>
        <dbReference type="ARBA" id="ARBA00022825"/>
    </source>
</evidence>
<evidence type="ECO:0000259" key="7">
    <source>
        <dbReference type="Pfam" id="PF00082"/>
    </source>
</evidence>
<dbReference type="EMBL" id="CAXLJM020000008">
    <property type="protein sequence ID" value="CAL8075391.1"/>
    <property type="molecule type" value="Genomic_DNA"/>
</dbReference>
<feature type="compositionally biased region" description="Low complexity" evidence="6">
    <location>
        <begin position="87"/>
        <end position="101"/>
    </location>
</feature>
<sequence>MNRNCAHCIHCIAHATHSILARCLREHFEDFVHVRCRECRHGGPCVLLPHPVAQPHGRNSRYNLRARAQSNPPAASRNGRVQRRVRSASATRRPRVSAPPRTTRRTRSASQANAASRRPRQNRSVLTNQAREPTRRQTRSVTAAAAARAGRYNLRNRVQNNASAVAANPVLGNAQVQRRGRLSAASSRLRDTTSQRTRRCTNVNGNPINRRFQRNTGSASTTRRQTRSFTAKAIAKAKFYKTTMKLFISLLLCAAGALAAPELKLSDKFAPELKISFRSNPAATNNVFVHFEGGTATVLESIISTRFPNREERLNTMHTLLVANAETSQRNALSILSGSELYHHSFWINNQLYIRDVDLATILEISRLEEVSGIYLEEIAHLIEPVENKNASLSADFEWGIVKIQAPEAWEVIGQKNGEGVRVATVDTGVRVSHEALRNNFLGEYGWFDPSTAEPLPTDRNGHGTHTTGTIAGSNGIGVAPGAKWMACRGCATSACSQSDLTMCGEFFACPTLADGSNPDCSKAPHVVSNSWGGGRGTTWFNEVIDAWVAAGIIPVFSIGNSGPRCNTANSPGDNAKVIGVGSTMESDAISSFSSVGPTTDLRMKPDISAPGSEVNSAYHTADNAYRALSGTSMAAPHVSGVVALLLTRDSDLTAANVRDLLVRNTDKALVFSGLVCEDVPDNEFPNHVFGSGRLNALKSVQAQTKMLKN</sequence>
<evidence type="ECO:0000256" key="1">
    <source>
        <dbReference type="ARBA" id="ARBA00011073"/>
    </source>
</evidence>
<dbReference type="PRINTS" id="PR00723">
    <property type="entry name" value="SUBTILISIN"/>
</dbReference>
<comment type="similarity">
    <text evidence="1 5">Belongs to the peptidase S8 family.</text>
</comment>
<keyword evidence="3 5" id="KW-0378">Hydrolase</keyword>
<feature type="active site" description="Charge relay system" evidence="5">
    <location>
        <position position="427"/>
    </location>
</feature>
<feature type="domain" description="Peptidase S8/S53" evidence="7">
    <location>
        <begin position="418"/>
        <end position="673"/>
    </location>
</feature>
<evidence type="ECO:0000256" key="5">
    <source>
        <dbReference type="PROSITE-ProRule" id="PRU01240"/>
    </source>
</evidence>
<keyword evidence="4 5" id="KW-0720">Serine protease</keyword>
<dbReference type="Proteomes" id="UP001642540">
    <property type="component" value="Unassembled WGS sequence"/>
</dbReference>
<accession>A0ABP1PS81</accession>
<dbReference type="Pfam" id="PF00082">
    <property type="entry name" value="Peptidase_S8"/>
    <property type="match status" value="1"/>
</dbReference>
<evidence type="ECO:0000256" key="6">
    <source>
        <dbReference type="SAM" id="MobiDB-lite"/>
    </source>
</evidence>
<evidence type="ECO:0000256" key="2">
    <source>
        <dbReference type="ARBA" id="ARBA00022670"/>
    </source>
</evidence>
<keyword evidence="9" id="KW-1185">Reference proteome</keyword>
<evidence type="ECO:0000313" key="8">
    <source>
        <dbReference type="EMBL" id="CAL8075391.1"/>
    </source>
</evidence>
<dbReference type="InterPro" id="IPR050131">
    <property type="entry name" value="Peptidase_S8_subtilisin-like"/>
</dbReference>
<feature type="region of interest" description="Disordered" evidence="6">
    <location>
        <begin position="177"/>
        <end position="196"/>
    </location>
</feature>
<dbReference type="PANTHER" id="PTHR43806">
    <property type="entry name" value="PEPTIDASE S8"/>
    <property type="match status" value="1"/>
</dbReference>
<reference evidence="8 9" key="1">
    <citation type="submission" date="2024-08" db="EMBL/GenBank/DDBJ databases">
        <authorList>
            <person name="Cucini C."/>
            <person name="Frati F."/>
        </authorList>
    </citation>
    <scope>NUCLEOTIDE SEQUENCE [LARGE SCALE GENOMIC DNA]</scope>
</reference>
<dbReference type="PROSITE" id="PS00138">
    <property type="entry name" value="SUBTILASE_SER"/>
    <property type="match status" value="1"/>
</dbReference>
<dbReference type="InterPro" id="IPR015500">
    <property type="entry name" value="Peptidase_S8_subtilisin-rel"/>
</dbReference>
<feature type="active site" description="Charge relay system" evidence="5">
    <location>
        <position position="463"/>
    </location>
</feature>
<protein>
    <recommendedName>
        <fullName evidence="7">Peptidase S8/S53 domain-containing protein</fullName>
    </recommendedName>
</protein>
<dbReference type="PROSITE" id="PS51892">
    <property type="entry name" value="SUBTILASE"/>
    <property type="match status" value="1"/>
</dbReference>
<name>A0ABP1PS81_9HEXA</name>